<evidence type="ECO:0000256" key="8">
    <source>
        <dbReference type="ARBA" id="ARBA00023239"/>
    </source>
</evidence>
<dbReference type="NCBIfam" id="TIGR00695">
    <property type="entry name" value="uxuA"/>
    <property type="match status" value="1"/>
</dbReference>
<dbReference type="RefSeq" id="WP_040138195.1">
    <property type="nucleotide sequence ID" value="NZ_CP007797.1"/>
</dbReference>
<dbReference type="AlphaFoldDB" id="A0A060DUL6"/>
<evidence type="ECO:0000256" key="1">
    <source>
        <dbReference type="ARBA" id="ARBA00001794"/>
    </source>
</evidence>
<evidence type="ECO:0000256" key="6">
    <source>
        <dbReference type="ARBA" id="ARBA00023004"/>
    </source>
</evidence>
<comment type="cofactor">
    <cofactor evidence="9">
        <name>Fe(2+)</name>
        <dbReference type="ChEBI" id="CHEBI:29033"/>
    </cofactor>
    <cofactor evidence="9">
        <name>Mn(2+)</name>
        <dbReference type="ChEBI" id="CHEBI:29035"/>
    </cofactor>
</comment>
<reference evidence="11 13" key="2">
    <citation type="submission" date="2024-11" db="EMBL/GenBank/DDBJ databases">
        <title>Draft genome sequences of two bacteria associated to sugarcane roots in Colombia.</title>
        <authorList>
            <person name="Pardo-Diaz S."/>
            <person name="Masmela-Mendoza J."/>
            <person name="Delgadillo-Duran P."/>
            <person name="Bautista E.J."/>
            <person name="Rojas-Tapias D.F."/>
        </authorList>
    </citation>
    <scope>NUCLEOTIDE SEQUENCE [LARGE SCALE GENOMIC DNA]</scope>
    <source>
        <strain evidence="11 13">Ap18</strain>
    </source>
</reference>
<evidence type="ECO:0000256" key="2">
    <source>
        <dbReference type="ARBA" id="ARBA00002713"/>
    </source>
</evidence>
<evidence type="ECO:0000256" key="9">
    <source>
        <dbReference type="HAMAP-Rule" id="MF_00106"/>
    </source>
</evidence>
<comment type="catalytic activity">
    <reaction evidence="1 9">
        <text>D-mannonate = 2-dehydro-3-deoxy-D-gluconate + H2O</text>
        <dbReference type="Rhea" id="RHEA:20097"/>
        <dbReference type="ChEBI" id="CHEBI:15377"/>
        <dbReference type="ChEBI" id="CHEBI:17767"/>
        <dbReference type="ChEBI" id="CHEBI:57990"/>
        <dbReference type="EC" id="4.2.1.8"/>
    </reaction>
</comment>
<accession>A0A060DUL6</accession>
<keyword evidence="8 9" id="KW-0456">Lyase</keyword>
<gene>
    <name evidence="9 11" type="primary">uxuA</name>
    <name evidence="10" type="ORF">ABAZ39_31760</name>
    <name evidence="11" type="ORF">ACJ41P_26895</name>
</gene>
<dbReference type="UniPathway" id="UPA00246"/>
<dbReference type="Gene3D" id="3.20.20.150">
    <property type="entry name" value="Divalent-metal-dependent TIM barrel enzymes"/>
    <property type="match status" value="1"/>
</dbReference>
<protein>
    <recommendedName>
        <fullName evidence="5 9">Mannonate dehydratase</fullName>
        <ecNumber evidence="5 9">4.2.1.8</ecNumber>
    </recommendedName>
    <alternativeName>
        <fullName evidence="9">D-mannonate hydro-lyase</fullName>
    </alternativeName>
</protein>
<dbReference type="Proteomes" id="UP001628281">
    <property type="component" value="Unassembled WGS sequence"/>
</dbReference>
<dbReference type="NCBIfam" id="NF003027">
    <property type="entry name" value="PRK03906.1"/>
    <property type="match status" value="1"/>
</dbReference>
<keyword evidence="10" id="KW-0614">Plasmid</keyword>
<dbReference type="GO" id="GO:0030145">
    <property type="term" value="F:manganese ion binding"/>
    <property type="evidence" value="ECO:0007669"/>
    <property type="project" value="TreeGrafter"/>
</dbReference>
<organism evidence="10 12">
    <name type="scientific">Azospirillum argentinense</name>
    <dbReference type="NCBI Taxonomy" id="2970906"/>
    <lineage>
        <taxon>Bacteria</taxon>
        <taxon>Pseudomonadati</taxon>
        <taxon>Pseudomonadota</taxon>
        <taxon>Alphaproteobacteria</taxon>
        <taxon>Rhodospirillales</taxon>
        <taxon>Azospirillaceae</taxon>
        <taxon>Azospirillum</taxon>
    </lineage>
</organism>
<dbReference type="Pfam" id="PF03786">
    <property type="entry name" value="UxuA"/>
    <property type="match status" value="1"/>
</dbReference>
<evidence type="ECO:0000256" key="7">
    <source>
        <dbReference type="ARBA" id="ARBA00023211"/>
    </source>
</evidence>
<dbReference type="GO" id="GO:0008927">
    <property type="term" value="F:mannonate dehydratase activity"/>
    <property type="evidence" value="ECO:0007669"/>
    <property type="project" value="UniProtKB-UniRule"/>
</dbReference>
<dbReference type="EMBL" id="JBJLSN010000056">
    <property type="protein sequence ID" value="MFL7904785.1"/>
    <property type="molecule type" value="Genomic_DNA"/>
</dbReference>
<dbReference type="PANTHER" id="PTHR30387">
    <property type="entry name" value="MANNONATE DEHYDRATASE"/>
    <property type="match status" value="1"/>
</dbReference>
<keyword evidence="6 9" id="KW-0408">Iron</keyword>
<geneLocation type="plasmid" evidence="10 12">
    <name>AbAZ39_p4</name>
</geneLocation>
<name>A0A060DUL6_9PROT</name>
<dbReference type="PANTHER" id="PTHR30387:SF2">
    <property type="entry name" value="MANNONATE DEHYDRATASE"/>
    <property type="match status" value="1"/>
</dbReference>
<sequence length="398" mass="44303">MEQTWRWFGPDDVIRLNHIRQTGATGIVTALHQIPYGVVWSVKEIEERKAMIAADPSLGLRWSVVESLPVHESIKIGEGDLAPLFDNYRQSLRNLAACGVTTVCYNFMPILDWTRTDLAAPVPGGGTSLRFNAFEHAAFDVFMLERPGAEDDHSPEVLARARAWFDKASEDDKKRLLANIMAGLPGAFDRYDIPGLRKMLDRYKDMSHGALRETLARFLREVIPTAEEVGIRMCIHPDDPPRPLMGLPRIVSNEDDLDFIVNVIDSEANGITFCTGSLGAGAKNDVPAMIKRFAPKVTFAHLRNVKKDPDGSFQEAEHLGGDVDMVSVVTTLLEEQKRRKDAGNPNWRIPFRPDHGHELLDDVGKKTHPGYPAIGRLRGLAEIRGVMTAVASMRQLPV</sequence>
<dbReference type="Proteomes" id="UP000027186">
    <property type="component" value="Plasmid AbAZ39_p4"/>
</dbReference>
<proteinExistence type="inferred from homology"/>
<dbReference type="KEGG" id="abq:ABAZ39_31760"/>
<keyword evidence="13" id="KW-1185">Reference proteome</keyword>
<dbReference type="HAMAP" id="MF_00106">
    <property type="entry name" value="UxuA"/>
    <property type="match status" value="1"/>
</dbReference>
<evidence type="ECO:0000313" key="10">
    <source>
        <dbReference type="EMBL" id="AIB16427.1"/>
    </source>
</evidence>
<dbReference type="PIRSF" id="PIRSF016049">
    <property type="entry name" value="Man_dehyd"/>
    <property type="match status" value="1"/>
</dbReference>
<dbReference type="EMBL" id="CP007797">
    <property type="protein sequence ID" value="AIB16427.1"/>
    <property type="molecule type" value="Genomic_DNA"/>
</dbReference>
<keyword evidence="7 9" id="KW-0464">Manganese</keyword>
<evidence type="ECO:0000256" key="3">
    <source>
        <dbReference type="ARBA" id="ARBA00004892"/>
    </source>
</evidence>
<evidence type="ECO:0000313" key="12">
    <source>
        <dbReference type="Proteomes" id="UP000027186"/>
    </source>
</evidence>
<evidence type="ECO:0000256" key="5">
    <source>
        <dbReference type="ARBA" id="ARBA00012927"/>
    </source>
</evidence>
<dbReference type="InterPro" id="IPR036237">
    <property type="entry name" value="Xyl_isomerase-like_sf"/>
</dbReference>
<dbReference type="InterPro" id="IPR004628">
    <property type="entry name" value="Man_deHydtase"/>
</dbReference>
<dbReference type="EC" id="4.2.1.8" evidence="5 9"/>
<dbReference type="GO" id="GO:0008198">
    <property type="term" value="F:ferrous iron binding"/>
    <property type="evidence" value="ECO:0007669"/>
    <property type="project" value="TreeGrafter"/>
</dbReference>
<comment type="function">
    <text evidence="2 9">Catalyzes the dehydration of D-mannonate.</text>
</comment>
<dbReference type="SUPFAM" id="SSF51658">
    <property type="entry name" value="Xylose isomerase-like"/>
    <property type="match status" value="1"/>
</dbReference>
<comment type="similarity">
    <text evidence="4 9">Belongs to the mannonate dehydratase family.</text>
</comment>
<evidence type="ECO:0000313" key="11">
    <source>
        <dbReference type="EMBL" id="MFL7904785.1"/>
    </source>
</evidence>
<reference evidence="10 12" key="1">
    <citation type="journal article" date="2014" name="Genome Announc.">
        <title>Complete Genome Sequence of the Model Rhizosphere Strain Azospirillum brasilense Az39, Successfully Applied in Agriculture.</title>
        <authorList>
            <person name="Rivera D."/>
            <person name="Revale S."/>
            <person name="Molina R."/>
            <person name="Gualpa J."/>
            <person name="Puente M."/>
            <person name="Maroniche G."/>
            <person name="Paris G."/>
            <person name="Baker D."/>
            <person name="Clavijo B."/>
            <person name="McLay K."/>
            <person name="Spaepen S."/>
            <person name="Perticari A."/>
            <person name="Vazquez M."/>
            <person name="Wisniewski-Dye F."/>
            <person name="Watkins C."/>
            <person name="Martinez-Abarca F."/>
            <person name="Vanderleyden J."/>
            <person name="Cassan F."/>
        </authorList>
    </citation>
    <scope>NUCLEOTIDE SEQUENCE [LARGE SCALE GENOMIC DNA]</scope>
    <source>
        <strain evidence="10 12">Az39</strain>
        <plasmid evidence="10">AbAZ39_p4</plasmid>
    </source>
</reference>
<evidence type="ECO:0000256" key="4">
    <source>
        <dbReference type="ARBA" id="ARBA00007389"/>
    </source>
</evidence>
<comment type="pathway">
    <text evidence="3 9">Carbohydrate metabolism; pentose and glucuronate interconversion.</text>
</comment>
<evidence type="ECO:0000313" key="13">
    <source>
        <dbReference type="Proteomes" id="UP001628281"/>
    </source>
</evidence>
<dbReference type="GO" id="GO:0042840">
    <property type="term" value="P:D-glucuronate catabolic process"/>
    <property type="evidence" value="ECO:0007669"/>
    <property type="project" value="TreeGrafter"/>
</dbReference>